<accession>Q3SJ66</accession>
<dbReference type="AlphaFoldDB" id="Q3SJ66"/>
<name>Q3SJ66_THIDA</name>
<organism evidence="1 2">
    <name type="scientific">Thiobacillus denitrificans (strain ATCC 25259 / T1)</name>
    <dbReference type="NCBI Taxonomy" id="292415"/>
    <lineage>
        <taxon>Bacteria</taxon>
        <taxon>Pseudomonadati</taxon>
        <taxon>Pseudomonadota</taxon>
        <taxon>Betaproteobacteria</taxon>
        <taxon>Nitrosomonadales</taxon>
        <taxon>Thiobacillaceae</taxon>
        <taxon>Thiobacillus</taxon>
    </lineage>
</organism>
<dbReference type="Proteomes" id="UP000008291">
    <property type="component" value="Chromosome"/>
</dbReference>
<reference evidence="1 2" key="1">
    <citation type="journal article" date="2006" name="J. Bacteriol.">
        <title>The genome sequence of the obligately chemolithoautotrophic, facultatively anaerobic bacterium Thiobacillus denitrificans.</title>
        <authorList>
            <person name="Beller H.R."/>
            <person name="Chain P.S."/>
            <person name="Letain T.E."/>
            <person name="Chakicherla A."/>
            <person name="Larimer F.W."/>
            <person name="Richardson P.M."/>
            <person name="Coleman M.A."/>
            <person name="Wood A.P."/>
            <person name="Kelly D.P."/>
        </authorList>
    </citation>
    <scope>NUCLEOTIDE SEQUENCE [LARGE SCALE GENOMIC DNA]</scope>
    <source>
        <strain evidence="1 2">ATCC 25259</strain>
    </source>
</reference>
<dbReference type="KEGG" id="tbd:Tbd_1348"/>
<dbReference type="STRING" id="292415.Tbd_1348"/>
<keyword evidence="2" id="KW-1185">Reference proteome</keyword>
<evidence type="ECO:0000313" key="2">
    <source>
        <dbReference type="Proteomes" id="UP000008291"/>
    </source>
</evidence>
<gene>
    <name evidence="1" type="ordered locus">Tbd_1348</name>
</gene>
<protein>
    <submittedName>
        <fullName evidence="1">Uncharacterized protein</fullName>
    </submittedName>
</protein>
<proteinExistence type="predicted"/>
<dbReference type="EMBL" id="CP000116">
    <property type="protein sequence ID" value="AAZ97301.1"/>
    <property type="molecule type" value="Genomic_DNA"/>
</dbReference>
<dbReference type="RefSeq" id="WP_011311860.1">
    <property type="nucleotide sequence ID" value="NC_007404.1"/>
</dbReference>
<evidence type="ECO:0000313" key="1">
    <source>
        <dbReference type="EMBL" id="AAZ97301.1"/>
    </source>
</evidence>
<dbReference type="HOGENOM" id="CLU_2195726_0_0_4"/>
<sequence>MSDHADRLNTWHLELAILADAIGHVLTGIEEPEGLSATAYVLRSRLGELVASCPFPASTAAIAGEQAGTAAVLRPYVGPDFDPDDIDFGLPADLEGVPAELLTGGRDD</sequence>